<evidence type="ECO:0000256" key="8">
    <source>
        <dbReference type="ARBA" id="ARBA00022989"/>
    </source>
</evidence>
<evidence type="ECO:0000256" key="14">
    <source>
        <dbReference type="SAM" id="Phobius"/>
    </source>
</evidence>
<evidence type="ECO:0000256" key="5">
    <source>
        <dbReference type="ARBA" id="ARBA00022679"/>
    </source>
</evidence>
<dbReference type="GO" id="GO:0004605">
    <property type="term" value="F:phosphatidate cytidylyltransferase activity"/>
    <property type="evidence" value="ECO:0007669"/>
    <property type="project" value="UniProtKB-EC"/>
</dbReference>
<dbReference type="PANTHER" id="PTHR46382">
    <property type="entry name" value="PHOSPHATIDATE CYTIDYLYLTRANSFERASE"/>
    <property type="match status" value="1"/>
</dbReference>
<evidence type="ECO:0000313" key="15">
    <source>
        <dbReference type="EMBL" id="NDV35827.1"/>
    </source>
</evidence>
<evidence type="ECO:0000256" key="11">
    <source>
        <dbReference type="ARBA" id="ARBA00023209"/>
    </source>
</evidence>
<keyword evidence="6 13" id="KW-0812">Transmembrane</keyword>
<dbReference type="AlphaFoldDB" id="A0A6B2LG46"/>
<name>A0A6B2LG46_9EUKA</name>
<keyword evidence="8 14" id="KW-1133">Transmembrane helix</keyword>
<keyword evidence="3" id="KW-1003">Cell membrane</keyword>
<evidence type="ECO:0000256" key="7">
    <source>
        <dbReference type="ARBA" id="ARBA00022695"/>
    </source>
</evidence>
<evidence type="ECO:0000256" key="6">
    <source>
        <dbReference type="ARBA" id="ARBA00022692"/>
    </source>
</evidence>
<organism evidence="15">
    <name type="scientific">Arcella intermedia</name>
    <dbReference type="NCBI Taxonomy" id="1963864"/>
    <lineage>
        <taxon>Eukaryota</taxon>
        <taxon>Amoebozoa</taxon>
        <taxon>Tubulinea</taxon>
        <taxon>Elardia</taxon>
        <taxon>Arcellinida</taxon>
        <taxon>Sphaerothecina</taxon>
        <taxon>Arcellidae</taxon>
        <taxon>Arcella</taxon>
    </lineage>
</organism>
<protein>
    <recommendedName>
        <fullName evidence="13">Phosphatidate cytidylyltransferase</fullName>
        <ecNumber evidence="13">2.7.7.41</ecNumber>
    </recommendedName>
</protein>
<proteinExistence type="inferred from homology"/>
<dbReference type="PROSITE" id="PS01315">
    <property type="entry name" value="CDS"/>
    <property type="match status" value="1"/>
</dbReference>
<feature type="transmembrane region" description="Helical" evidence="14">
    <location>
        <begin position="117"/>
        <end position="134"/>
    </location>
</feature>
<evidence type="ECO:0000256" key="9">
    <source>
        <dbReference type="ARBA" id="ARBA00023098"/>
    </source>
</evidence>
<evidence type="ECO:0000256" key="12">
    <source>
        <dbReference type="ARBA" id="ARBA00023264"/>
    </source>
</evidence>
<accession>A0A6B2LG46</accession>
<keyword evidence="12" id="KW-1208">Phospholipid metabolism</keyword>
<evidence type="ECO:0000256" key="1">
    <source>
        <dbReference type="ARBA" id="ARBA00004651"/>
    </source>
</evidence>
<evidence type="ECO:0000256" key="4">
    <source>
        <dbReference type="ARBA" id="ARBA00022516"/>
    </source>
</evidence>
<dbReference type="EMBL" id="GIBP01006858">
    <property type="protein sequence ID" value="NDV35827.1"/>
    <property type="molecule type" value="Transcribed_RNA"/>
</dbReference>
<keyword evidence="4" id="KW-0444">Lipid biosynthesis</keyword>
<keyword evidence="10 14" id="KW-0472">Membrane</keyword>
<keyword evidence="7 13" id="KW-0548">Nucleotidyltransferase</keyword>
<keyword evidence="5 13" id="KW-0808">Transferase</keyword>
<comment type="subcellular location">
    <subcellularLocation>
        <location evidence="1">Cell membrane</location>
        <topology evidence="1">Multi-pass membrane protein</topology>
    </subcellularLocation>
</comment>
<keyword evidence="11" id="KW-0594">Phospholipid biosynthesis</keyword>
<evidence type="ECO:0000256" key="13">
    <source>
        <dbReference type="RuleBase" id="RU003938"/>
    </source>
</evidence>
<dbReference type="GO" id="GO:0016024">
    <property type="term" value="P:CDP-diacylglycerol biosynthetic process"/>
    <property type="evidence" value="ECO:0007669"/>
    <property type="project" value="UniProtKB-UniPathway"/>
</dbReference>
<feature type="transmembrane region" description="Helical" evidence="14">
    <location>
        <begin position="154"/>
        <end position="174"/>
    </location>
</feature>
<dbReference type="GO" id="GO:0005886">
    <property type="term" value="C:plasma membrane"/>
    <property type="evidence" value="ECO:0007669"/>
    <property type="project" value="UniProtKB-SubCell"/>
</dbReference>
<keyword evidence="9" id="KW-0443">Lipid metabolism</keyword>
<evidence type="ECO:0000256" key="3">
    <source>
        <dbReference type="ARBA" id="ARBA00022475"/>
    </source>
</evidence>
<comment type="pathway">
    <text evidence="13">Phospholipid metabolism; CDP-diacylglycerol biosynthesis; CDP-diacylglycerol from sn-glycerol 3-phosphate: step 3/3.</text>
</comment>
<feature type="transmembrane region" description="Helical" evidence="14">
    <location>
        <begin position="12"/>
        <end position="31"/>
    </location>
</feature>
<dbReference type="Pfam" id="PF01148">
    <property type="entry name" value="CTP_transf_1"/>
    <property type="match status" value="1"/>
</dbReference>
<evidence type="ECO:0000256" key="2">
    <source>
        <dbReference type="ARBA" id="ARBA00010185"/>
    </source>
</evidence>
<comment type="similarity">
    <text evidence="2 13">Belongs to the CDS family.</text>
</comment>
<feature type="transmembrane region" description="Helical" evidence="14">
    <location>
        <begin position="43"/>
        <end position="63"/>
    </location>
</feature>
<dbReference type="PANTHER" id="PTHR46382:SF1">
    <property type="entry name" value="PHOSPHATIDATE CYTIDYLYLTRANSFERASE"/>
    <property type="match status" value="1"/>
</dbReference>
<dbReference type="InterPro" id="IPR000374">
    <property type="entry name" value="PC_trans"/>
</dbReference>
<reference evidence="15" key="1">
    <citation type="journal article" date="2020" name="J. Eukaryot. Microbiol.">
        <title>De novo Sequencing, Assembly and Annotation of the Transcriptome for the Free-Living Testate Amoeba Arcella intermedia.</title>
        <authorList>
            <person name="Ribeiro G.M."/>
            <person name="Porfirio-Sousa A.L."/>
            <person name="Maurer-Alcala X.X."/>
            <person name="Katz L.A."/>
            <person name="Lahr D.J.G."/>
        </authorList>
    </citation>
    <scope>NUCLEOTIDE SEQUENCE</scope>
</reference>
<sequence length="237" mass="26747">MVSLSAYPGDHRLFAFVTYVCFIGIIVYFMYNFDRLGVKDNFYSALASLCIFLLSLVWITWSLSHGILLQECEHGAGYITILLCVSWIGDASAYYIGSRFGSHKVTQISPNKSWEGVIAEIVFAILLSSIFKYFEVLGIFPWMQLPPVSYGNYVLFGLLIGVMGVIGDVFESLVKRAGFAKDSGIFFPGHGGVLDRFDAFLLVVPALYYYIVFVINTRALEEIDWSKYGNLNFWFQS</sequence>
<comment type="catalytic activity">
    <reaction evidence="13">
        <text>a 1,2-diacyl-sn-glycero-3-phosphate + CTP + H(+) = a CDP-1,2-diacyl-sn-glycerol + diphosphate</text>
        <dbReference type="Rhea" id="RHEA:16229"/>
        <dbReference type="ChEBI" id="CHEBI:15378"/>
        <dbReference type="ChEBI" id="CHEBI:33019"/>
        <dbReference type="ChEBI" id="CHEBI:37563"/>
        <dbReference type="ChEBI" id="CHEBI:58332"/>
        <dbReference type="ChEBI" id="CHEBI:58608"/>
        <dbReference type="EC" id="2.7.7.41"/>
    </reaction>
</comment>
<feature type="transmembrane region" description="Helical" evidence="14">
    <location>
        <begin position="75"/>
        <end position="96"/>
    </location>
</feature>
<dbReference type="EC" id="2.7.7.41" evidence="13"/>
<dbReference type="UniPathway" id="UPA00557">
    <property type="reaction ID" value="UER00614"/>
</dbReference>
<evidence type="ECO:0000256" key="10">
    <source>
        <dbReference type="ARBA" id="ARBA00023136"/>
    </source>
</evidence>